<organism evidence="1 2">
    <name type="scientific">Microbispora siamensis</name>
    <dbReference type="NCBI Taxonomy" id="564413"/>
    <lineage>
        <taxon>Bacteria</taxon>
        <taxon>Bacillati</taxon>
        <taxon>Actinomycetota</taxon>
        <taxon>Actinomycetes</taxon>
        <taxon>Streptosporangiales</taxon>
        <taxon>Streptosporangiaceae</taxon>
        <taxon>Microbispora</taxon>
    </lineage>
</organism>
<evidence type="ECO:0000313" key="1">
    <source>
        <dbReference type="EMBL" id="GIH67577.1"/>
    </source>
</evidence>
<dbReference type="EMBL" id="BOOF01000085">
    <property type="protein sequence ID" value="GIH67577.1"/>
    <property type="molecule type" value="Genomic_DNA"/>
</dbReference>
<name>A0ABQ4H1M8_9ACTN</name>
<dbReference type="Proteomes" id="UP000660454">
    <property type="component" value="Unassembled WGS sequence"/>
</dbReference>
<dbReference type="InterPro" id="IPR036388">
    <property type="entry name" value="WH-like_DNA-bd_sf"/>
</dbReference>
<evidence type="ECO:0008006" key="3">
    <source>
        <dbReference type="Google" id="ProtNLM"/>
    </source>
</evidence>
<sequence>MQRQQQPPDRFVSRAELATLAGVRRPTITTWAKRHRDFPQPISFDKQEYFSLAEALKWLNGRMIAEKDRRAGEPPGFTYGARVQHAISIAQPSVWHTVQCPSSCPGTYSRD</sequence>
<comment type="caution">
    <text evidence="1">The sequence shown here is derived from an EMBL/GenBank/DDBJ whole genome shotgun (WGS) entry which is preliminary data.</text>
</comment>
<evidence type="ECO:0000313" key="2">
    <source>
        <dbReference type="Proteomes" id="UP000660454"/>
    </source>
</evidence>
<dbReference type="Gene3D" id="1.10.10.10">
    <property type="entry name" value="Winged helix-like DNA-binding domain superfamily/Winged helix DNA-binding domain"/>
    <property type="match status" value="1"/>
</dbReference>
<proteinExistence type="predicted"/>
<accession>A0ABQ4H1M8</accession>
<protein>
    <recommendedName>
        <fullName evidence="3">Helix-turn-helix domain-containing protein</fullName>
    </recommendedName>
</protein>
<gene>
    <name evidence="1" type="ORF">Msi02_83940</name>
</gene>
<reference evidence="1 2" key="1">
    <citation type="submission" date="2021-01" db="EMBL/GenBank/DDBJ databases">
        <title>Whole genome shotgun sequence of Microbispora siamensis NBRC 104113.</title>
        <authorList>
            <person name="Komaki H."/>
            <person name="Tamura T."/>
        </authorList>
    </citation>
    <scope>NUCLEOTIDE SEQUENCE [LARGE SCALE GENOMIC DNA]</scope>
    <source>
        <strain evidence="1 2">NBRC 104113</strain>
    </source>
</reference>
<keyword evidence="2" id="KW-1185">Reference proteome</keyword>